<evidence type="ECO:0000256" key="5">
    <source>
        <dbReference type="ARBA" id="ARBA00022692"/>
    </source>
</evidence>
<evidence type="ECO:0000256" key="4">
    <source>
        <dbReference type="ARBA" id="ARBA00022475"/>
    </source>
</evidence>
<sequence>MTTATSREELTGPVPISRVWSGTKVLAEDLAGEDLGDVLDLHDDASAWWVLDRSSDYARDELERVIAEFGLDRFAVHELLADDHRAKFEEIGQARLVLTNAVSLDRETAQVTVHPVSLLVTDRAVVCLADVCPEVDPGRWLAVAGDRLAKGGSEAALQIIMMAVVDTYAGVADWLEQSGDDLADDLFGGRPLSKERQLWAFRLRTGLTTLRRVTAPMRTVMTDLRDRFQQAPVPKGRRKDPLVARRWNLIAEHHERVAAAADTLRESLATVLETSLALADVQLNVIMKKLTGWAAIIAVPTLITGFVGMNVGFPFDGTTVGFWVYLTIMVVSAIVLYLTFKRRDWI</sequence>
<dbReference type="SUPFAM" id="SSF144083">
    <property type="entry name" value="Magnesium transport protein CorA, transmembrane region"/>
    <property type="match status" value="1"/>
</dbReference>
<dbReference type="CDD" id="cd12822">
    <property type="entry name" value="TmCorA-like"/>
    <property type="match status" value="1"/>
</dbReference>
<organism evidence="9 10">
    <name type="scientific">Microlunatus aurantiacus</name>
    <dbReference type="NCBI Taxonomy" id="446786"/>
    <lineage>
        <taxon>Bacteria</taxon>
        <taxon>Bacillati</taxon>
        <taxon>Actinomycetota</taxon>
        <taxon>Actinomycetes</taxon>
        <taxon>Propionibacteriales</taxon>
        <taxon>Propionibacteriaceae</taxon>
        <taxon>Microlunatus</taxon>
    </lineage>
</organism>
<dbReference type="InterPro" id="IPR045861">
    <property type="entry name" value="CorA_cytoplasmic_dom"/>
</dbReference>
<evidence type="ECO:0000256" key="7">
    <source>
        <dbReference type="ARBA" id="ARBA00023136"/>
    </source>
</evidence>
<keyword evidence="10" id="KW-1185">Reference proteome</keyword>
<name>A0ABP7DDC5_9ACTN</name>
<reference evidence="10" key="1">
    <citation type="journal article" date="2019" name="Int. J. Syst. Evol. Microbiol.">
        <title>The Global Catalogue of Microorganisms (GCM) 10K type strain sequencing project: providing services to taxonomists for standard genome sequencing and annotation.</title>
        <authorList>
            <consortium name="The Broad Institute Genomics Platform"/>
            <consortium name="The Broad Institute Genome Sequencing Center for Infectious Disease"/>
            <person name="Wu L."/>
            <person name="Ma J."/>
        </authorList>
    </citation>
    <scope>NUCLEOTIDE SEQUENCE [LARGE SCALE GENOMIC DNA]</scope>
    <source>
        <strain evidence="10">JCM 16548</strain>
    </source>
</reference>
<evidence type="ECO:0000256" key="1">
    <source>
        <dbReference type="ARBA" id="ARBA00004651"/>
    </source>
</evidence>
<dbReference type="PANTHER" id="PTHR46494">
    <property type="entry name" value="CORA FAMILY METAL ION TRANSPORTER (EUROFUNG)"/>
    <property type="match status" value="1"/>
</dbReference>
<evidence type="ECO:0000313" key="9">
    <source>
        <dbReference type="EMBL" id="GAA3704064.1"/>
    </source>
</evidence>
<evidence type="ECO:0000256" key="3">
    <source>
        <dbReference type="ARBA" id="ARBA00022448"/>
    </source>
</evidence>
<keyword evidence="7 8" id="KW-0472">Membrane</keyword>
<dbReference type="Proteomes" id="UP001500051">
    <property type="component" value="Unassembled WGS sequence"/>
</dbReference>
<keyword evidence="5 8" id="KW-0812">Transmembrane</keyword>
<dbReference type="Gene3D" id="3.30.460.20">
    <property type="entry name" value="CorA soluble domain-like"/>
    <property type="match status" value="1"/>
</dbReference>
<evidence type="ECO:0000256" key="6">
    <source>
        <dbReference type="ARBA" id="ARBA00022989"/>
    </source>
</evidence>
<dbReference type="PANTHER" id="PTHR46494:SF1">
    <property type="entry name" value="CORA FAMILY METAL ION TRANSPORTER (EUROFUNG)"/>
    <property type="match status" value="1"/>
</dbReference>
<dbReference type="InterPro" id="IPR045863">
    <property type="entry name" value="CorA_TM1_TM2"/>
</dbReference>
<keyword evidence="4" id="KW-1003">Cell membrane</keyword>
<protein>
    <submittedName>
        <fullName evidence="9">Magnesium transporter CorA family protein</fullName>
    </submittedName>
</protein>
<keyword evidence="3" id="KW-0813">Transport</keyword>
<dbReference type="Gene3D" id="1.20.58.340">
    <property type="entry name" value="Magnesium transport protein CorA, transmembrane region"/>
    <property type="match status" value="2"/>
</dbReference>
<dbReference type="InterPro" id="IPR002523">
    <property type="entry name" value="MgTranspt_CorA/ZnTranspt_ZntB"/>
</dbReference>
<comment type="subcellular location">
    <subcellularLocation>
        <location evidence="1">Cell membrane</location>
        <topology evidence="1">Multi-pass membrane protein</topology>
    </subcellularLocation>
</comment>
<dbReference type="SUPFAM" id="SSF143865">
    <property type="entry name" value="CorA soluble domain-like"/>
    <property type="match status" value="1"/>
</dbReference>
<evidence type="ECO:0000313" key="10">
    <source>
        <dbReference type="Proteomes" id="UP001500051"/>
    </source>
</evidence>
<accession>A0ABP7DDC5</accession>
<evidence type="ECO:0000256" key="8">
    <source>
        <dbReference type="SAM" id="Phobius"/>
    </source>
</evidence>
<keyword evidence="6 8" id="KW-1133">Transmembrane helix</keyword>
<comment type="similarity">
    <text evidence="2">Belongs to the CorA metal ion transporter (MIT) (TC 1.A.35) family.</text>
</comment>
<dbReference type="EMBL" id="BAAAYX010000005">
    <property type="protein sequence ID" value="GAA3704064.1"/>
    <property type="molecule type" value="Genomic_DNA"/>
</dbReference>
<dbReference type="Pfam" id="PF01544">
    <property type="entry name" value="CorA"/>
    <property type="match status" value="1"/>
</dbReference>
<feature type="transmembrane region" description="Helical" evidence="8">
    <location>
        <begin position="290"/>
        <end position="308"/>
    </location>
</feature>
<evidence type="ECO:0000256" key="2">
    <source>
        <dbReference type="ARBA" id="ARBA00009765"/>
    </source>
</evidence>
<proteinExistence type="inferred from homology"/>
<feature type="transmembrane region" description="Helical" evidence="8">
    <location>
        <begin position="320"/>
        <end position="340"/>
    </location>
</feature>
<gene>
    <name evidence="9" type="ORF">GCM10022204_21830</name>
</gene>
<comment type="caution">
    <text evidence="9">The sequence shown here is derived from an EMBL/GenBank/DDBJ whole genome shotgun (WGS) entry which is preliminary data.</text>
</comment>
<dbReference type="RefSeq" id="WP_344812376.1">
    <property type="nucleotide sequence ID" value="NZ_BAAAYX010000005.1"/>
</dbReference>